<sequence length="143" mass="16283">MALGYKEGMVGFEVWDPESSYADEARKAAGAFQQTMSELGTKLNERKDADVASKLYRKSLEELNDFFRIANEAGGVNPQDVEYLPPLPLTKKELDTSEYWKAERVAFDEANDPVRIFQERNAFGSRELRQSLKRFPGATLLLR</sequence>
<gene>
    <name evidence="1" type="ORF">SPIL2461_LOCUS5688</name>
</gene>
<name>A0A812MDF1_SYMPI</name>
<dbReference type="OrthoDB" id="426404at2759"/>
<accession>A0A812MDF1</accession>
<evidence type="ECO:0000313" key="1">
    <source>
        <dbReference type="EMBL" id="CAE7265142.1"/>
    </source>
</evidence>
<dbReference type="AlphaFoldDB" id="A0A812MDF1"/>
<comment type="caution">
    <text evidence="1">The sequence shown here is derived from an EMBL/GenBank/DDBJ whole genome shotgun (WGS) entry which is preliminary data.</text>
</comment>
<proteinExistence type="predicted"/>
<reference evidence="1" key="1">
    <citation type="submission" date="2021-02" db="EMBL/GenBank/DDBJ databases">
        <authorList>
            <person name="Dougan E. K."/>
            <person name="Rhodes N."/>
            <person name="Thang M."/>
            <person name="Chan C."/>
        </authorList>
    </citation>
    <scope>NUCLEOTIDE SEQUENCE</scope>
</reference>
<protein>
    <submittedName>
        <fullName evidence="1">Uncharacterized protein</fullName>
    </submittedName>
</protein>
<dbReference type="Proteomes" id="UP000649617">
    <property type="component" value="Unassembled WGS sequence"/>
</dbReference>
<dbReference type="EMBL" id="CAJNIZ010008213">
    <property type="protein sequence ID" value="CAE7265142.1"/>
    <property type="molecule type" value="Genomic_DNA"/>
</dbReference>
<evidence type="ECO:0000313" key="2">
    <source>
        <dbReference type="Proteomes" id="UP000649617"/>
    </source>
</evidence>
<organism evidence="1 2">
    <name type="scientific">Symbiodinium pilosum</name>
    <name type="common">Dinoflagellate</name>
    <dbReference type="NCBI Taxonomy" id="2952"/>
    <lineage>
        <taxon>Eukaryota</taxon>
        <taxon>Sar</taxon>
        <taxon>Alveolata</taxon>
        <taxon>Dinophyceae</taxon>
        <taxon>Suessiales</taxon>
        <taxon>Symbiodiniaceae</taxon>
        <taxon>Symbiodinium</taxon>
    </lineage>
</organism>
<keyword evidence="2" id="KW-1185">Reference proteome</keyword>